<dbReference type="PANTHER" id="PTHR33395">
    <property type="entry name" value="TRANSCRIPTASE, PUTATIVE-RELATED-RELATED"/>
    <property type="match status" value="1"/>
</dbReference>
<evidence type="ECO:0000313" key="1">
    <source>
        <dbReference type="EMBL" id="CAB3996914.1"/>
    </source>
</evidence>
<comment type="caution">
    <text evidence="1">The sequence shown here is derived from an EMBL/GenBank/DDBJ whole genome shotgun (WGS) entry which is preliminary data.</text>
</comment>
<dbReference type="GO" id="GO:0003824">
    <property type="term" value="F:catalytic activity"/>
    <property type="evidence" value="ECO:0007669"/>
    <property type="project" value="InterPro"/>
</dbReference>
<dbReference type="PANTHER" id="PTHR33395:SF22">
    <property type="entry name" value="REVERSE TRANSCRIPTASE DOMAIN-CONTAINING PROTEIN"/>
    <property type="match status" value="1"/>
</dbReference>
<dbReference type="Pfam" id="PF14529">
    <property type="entry name" value="Exo_endo_phos_2"/>
    <property type="match status" value="1"/>
</dbReference>
<gene>
    <name evidence="1" type="ORF">PACLA_8A069905</name>
</gene>
<dbReference type="InterPro" id="IPR005135">
    <property type="entry name" value="Endo/exonuclease/phosphatase"/>
</dbReference>
<reference evidence="1" key="1">
    <citation type="submission" date="2020-04" db="EMBL/GenBank/DDBJ databases">
        <authorList>
            <person name="Alioto T."/>
            <person name="Alioto T."/>
            <person name="Gomez Garrido J."/>
        </authorList>
    </citation>
    <scope>NUCLEOTIDE SEQUENCE</scope>
    <source>
        <strain evidence="1">A484AB</strain>
    </source>
</reference>
<dbReference type="SUPFAM" id="SSF56219">
    <property type="entry name" value="DNase I-like"/>
    <property type="match status" value="1"/>
</dbReference>
<dbReference type="Proteomes" id="UP001152795">
    <property type="component" value="Unassembled WGS sequence"/>
</dbReference>
<proteinExistence type="predicted"/>
<dbReference type="InterPro" id="IPR036691">
    <property type="entry name" value="Endo/exonu/phosph_ase_sf"/>
</dbReference>
<organism evidence="1 2">
    <name type="scientific">Paramuricea clavata</name>
    <name type="common">Red gorgonian</name>
    <name type="synonym">Violescent sea-whip</name>
    <dbReference type="NCBI Taxonomy" id="317549"/>
    <lineage>
        <taxon>Eukaryota</taxon>
        <taxon>Metazoa</taxon>
        <taxon>Cnidaria</taxon>
        <taxon>Anthozoa</taxon>
        <taxon>Octocorallia</taxon>
        <taxon>Malacalcyonacea</taxon>
        <taxon>Plexauridae</taxon>
        <taxon>Paramuricea</taxon>
    </lineage>
</organism>
<dbReference type="AlphaFoldDB" id="A0A7D9I1G7"/>
<dbReference type="Gene3D" id="3.60.10.10">
    <property type="entry name" value="Endonuclease/exonuclease/phosphatase"/>
    <property type="match status" value="1"/>
</dbReference>
<evidence type="ECO:0000313" key="2">
    <source>
        <dbReference type="Proteomes" id="UP001152795"/>
    </source>
</evidence>
<protein>
    <submittedName>
        <fullName evidence="1">Uncharacterized protein</fullName>
    </submittedName>
</protein>
<dbReference type="EMBL" id="CACRXK020002975">
    <property type="protein sequence ID" value="CAB3996914.1"/>
    <property type="molecule type" value="Genomic_DNA"/>
</dbReference>
<name>A0A7D9I1G7_PARCT</name>
<dbReference type="OrthoDB" id="6780615at2759"/>
<keyword evidence="2" id="KW-1185">Reference proteome</keyword>
<sequence length="626" mass="71109">MSETWLNSTVTNGEFANDDYKIYRLDKLHKKGGGVCAFVKKALKVTILNELTYTAESNFQQLWIKLQNKKRKTIIICVTYRPQDCPLNCIQDDFRQNYVRALSMNKPIFILGDLNCNLLKDCPEKRAITELCNDLNLKQIIKEPTRIRDTSQSLIDVILVSTEAVVLESGVLDSAISDHFPTYVSAKLNVPKTTYITVRSYKNYDPTAFSSDLATKSDRLLSIFTETDVTTKTEVLKDVLQSTLDLHAPIKTIRSRSRANTFVTRDTKELMKSRDKLHQRLLKTRCKRDWEMYAGSRNKVKVMLKEAAINHLSDEVKVRKNNPGSLWKIINKTIPVKEKEKHIYTKDLKSIVEDFNNYFTSVGKITAATALDLANKNNIALSDPMLNSEIYPTNQQFKFKPVTCSVIRRIIMAMPRNKSPGPDKISIGVIKDCLAVIPGPLTNLINSSLALAGKVSSDLDSYVDDSKLHLAFLVEDIQQTIAKLENDLYKTAKWCLEHQLLINPDKTKFLLVGTRSMLQNLPTQIKLNFLGKTLKPVSVVKDLGMHLDLHHSYDDHISKPSLTCINKSCQISRVKESIDKKTLILLIEALVINKLLYSYSVWANTSSKNLKKWQTVQNFACRIITS</sequence>
<accession>A0A7D9I1G7</accession>